<proteinExistence type="predicted"/>
<keyword evidence="4" id="KW-0862">Zinc</keyword>
<dbReference type="Gene3D" id="2.30.30.380">
    <property type="entry name" value="Zn-finger domain of Sec23/24"/>
    <property type="match status" value="1"/>
</dbReference>
<keyword evidence="3" id="KW-0378">Hydrolase</keyword>
<dbReference type="ExpressionAtlas" id="A0A1D6KVU0">
    <property type="expression patterns" value="baseline and differential"/>
</dbReference>
<dbReference type="PANTHER" id="PTHR15822:SF18">
    <property type="entry name" value="ENDONUCLEASE_EXONUCLEASE_PHOSPHATASE FAMILY PROTEIN"/>
    <property type="match status" value="1"/>
</dbReference>
<dbReference type="PROSITE" id="PS01358">
    <property type="entry name" value="ZF_RANBP2_1"/>
    <property type="match status" value="1"/>
</dbReference>
<keyword evidence="6" id="KW-0269">Exonuclease</keyword>
<evidence type="ECO:0000313" key="6">
    <source>
        <dbReference type="EMBL" id="ONM06620.1"/>
    </source>
</evidence>
<dbReference type="SMR" id="A0A1D6KVU0"/>
<keyword evidence="6" id="KW-0540">Nuclease</keyword>
<keyword evidence="6" id="KW-0255">Endonuclease</keyword>
<gene>
    <name evidence="6" type="ORF">ZEAMMB73_Zm00001d033025</name>
</gene>
<dbReference type="OMA" id="IMMSNDK"/>
<accession>A0A1D6KVU0</accession>
<dbReference type="EMBL" id="CM007647">
    <property type="protein sequence ID" value="ONM06620.1"/>
    <property type="molecule type" value="Genomic_DNA"/>
</dbReference>
<dbReference type="FunCoup" id="A0A1D6KVU0">
    <property type="interactions" value="312"/>
</dbReference>
<organism evidence="6">
    <name type="scientific">Zea mays</name>
    <name type="common">Maize</name>
    <dbReference type="NCBI Taxonomy" id="4577"/>
    <lineage>
        <taxon>Eukaryota</taxon>
        <taxon>Viridiplantae</taxon>
        <taxon>Streptophyta</taxon>
        <taxon>Embryophyta</taxon>
        <taxon>Tracheophyta</taxon>
        <taxon>Spermatophyta</taxon>
        <taxon>Magnoliopsida</taxon>
        <taxon>Liliopsida</taxon>
        <taxon>Poales</taxon>
        <taxon>Poaceae</taxon>
        <taxon>PACMAD clade</taxon>
        <taxon>Panicoideae</taxon>
        <taxon>Andropogonodae</taxon>
        <taxon>Andropogoneae</taxon>
        <taxon>Tripsacinae</taxon>
        <taxon>Zea</taxon>
    </lineage>
</organism>
<dbReference type="STRING" id="4577.A0A1D6KVU0"/>
<name>A0A1D6KVU0_MAIZE</name>
<evidence type="ECO:0000256" key="5">
    <source>
        <dbReference type="SAM" id="MobiDB-lite"/>
    </source>
</evidence>
<dbReference type="SUPFAM" id="SSF56219">
    <property type="entry name" value="DNase I-like"/>
    <property type="match status" value="1"/>
</dbReference>
<dbReference type="FunFam" id="3.60.10.10:FF:000058">
    <property type="entry name" value="Tyrosyl-DNA phosphodiesterase 2"/>
    <property type="match status" value="1"/>
</dbReference>
<dbReference type="SMART" id="SM00547">
    <property type="entry name" value="ZnF_RBZ"/>
    <property type="match status" value="1"/>
</dbReference>
<keyword evidence="2" id="KW-0863">Zinc-finger</keyword>
<dbReference type="InParanoid" id="A0A1D6KVU0"/>
<evidence type="ECO:0000256" key="2">
    <source>
        <dbReference type="ARBA" id="ARBA00022771"/>
    </source>
</evidence>
<protein>
    <submittedName>
        <fullName evidence="6">Endonuclease/exonuclease/phosphatase family protein</fullName>
    </submittedName>
</protein>
<accession>A0A317Y5Q2</accession>
<dbReference type="InterPro" id="IPR036691">
    <property type="entry name" value="Endo/exonu/phosph_ase_sf"/>
</dbReference>
<dbReference type="InterPro" id="IPR051547">
    <property type="entry name" value="TDP2-like"/>
</dbReference>
<dbReference type="Gene3D" id="3.60.10.10">
    <property type="entry name" value="Endonuclease/exonuclease/phosphatase"/>
    <property type="match status" value="2"/>
</dbReference>
<dbReference type="InterPro" id="IPR001876">
    <property type="entry name" value="Znf_RanBP2"/>
</dbReference>
<dbReference type="PANTHER" id="PTHR15822">
    <property type="entry name" value="TRAF AND TNF RECEPTOR-ASSOCIATED PROTEIN"/>
    <property type="match status" value="1"/>
</dbReference>
<reference evidence="6" key="1">
    <citation type="submission" date="2015-12" db="EMBL/GenBank/DDBJ databases">
        <title>Update maize B73 reference genome by single molecule sequencing technologies.</title>
        <authorList>
            <consortium name="Maize Genome Sequencing Project"/>
            <person name="Ware D."/>
        </authorList>
    </citation>
    <scope>NUCLEOTIDE SEQUENCE [LARGE SCALE GENOMIC DNA]</scope>
    <source>
        <tissue evidence="6">Seedling</tissue>
    </source>
</reference>
<dbReference type="CDD" id="cd09080">
    <property type="entry name" value="TDP2"/>
    <property type="match status" value="1"/>
</dbReference>
<dbReference type="InterPro" id="IPR036443">
    <property type="entry name" value="Znf_RanBP2_sf"/>
</dbReference>
<dbReference type="eggNOG" id="KOG2756">
    <property type="taxonomic scope" value="Eukaryota"/>
</dbReference>
<dbReference type="GO" id="GO:0004527">
    <property type="term" value="F:exonuclease activity"/>
    <property type="evidence" value="ECO:0007669"/>
    <property type="project" value="UniProtKB-KW"/>
</dbReference>
<evidence type="ECO:0000256" key="4">
    <source>
        <dbReference type="ARBA" id="ARBA00022833"/>
    </source>
</evidence>
<evidence type="ECO:0000256" key="3">
    <source>
        <dbReference type="ARBA" id="ARBA00022801"/>
    </source>
</evidence>
<dbReference type="PROSITE" id="PS50199">
    <property type="entry name" value="ZF_RANBP2_2"/>
    <property type="match status" value="1"/>
</dbReference>
<dbReference type="GO" id="GO:0004519">
    <property type="term" value="F:endonuclease activity"/>
    <property type="evidence" value="ECO:0007669"/>
    <property type="project" value="UniProtKB-KW"/>
</dbReference>
<sequence>MPSPSRSPTTPPVASEWSCVRCTLLNPDHSDSCVACEASRPVEVDIDSPVVVGAALALASPKRSRRKNERSASPPPQRFGRKREHDASPEVVELCDIAGKGPATKKGNLEICLDKKTFKIMTYNVWFREDLELRSRMDALGDLIKQHCPDFICFQVDALSYELFSFPVLMVLICGTVGQEVTPYIYMLMQKSDWWQQYTCLLSHENAIQMPYYCMQLSKMPTKPSDCIPFSNSTMGRELCIASVRTGEITKLILATTHLESPCPAPPKWDQMYSKERVAQAKQSLEILGGFPNAILCGDMNWDDKGDGPFPLQDGWTDAWVELKPGEDGWTYDTKANGMLSGNRKLQKRLDRFVCKLADFKMDSIEMIGKEAIPGVSYFKEKKIRKENQRIELPVFPSDHFGLVLTITQQKDDNV</sequence>
<evidence type="ECO:0000256" key="1">
    <source>
        <dbReference type="ARBA" id="ARBA00022723"/>
    </source>
</evidence>
<dbReference type="SUPFAM" id="SSF90209">
    <property type="entry name" value="Ran binding protein zinc finger-like"/>
    <property type="match status" value="1"/>
</dbReference>
<feature type="region of interest" description="Disordered" evidence="5">
    <location>
        <begin position="61"/>
        <end position="87"/>
    </location>
</feature>
<dbReference type="PaxDb" id="4577-GRMZM2G044550_P01"/>
<dbReference type="AlphaFoldDB" id="A0A1D6KVU0"/>
<keyword evidence="1" id="KW-0479">Metal-binding</keyword>
<dbReference type="GO" id="GO:0008270">
    <property type="term" value="F:zinc ion binding"/>
    <property type="evidence" value="ECO:0007669"/>
    <property type="project" value="UniProtKB-KW"/>
</dbReference>